<dbReference type="eggNOG" id="ENOG502N5VC">
    <property type="taxonomic scope" value="Archaea"/>
</dbReference>
<name>V4GN83_9EURY</name>
<accession>V4GN83</accession>
<organism evidence="1 2">
    <name type="scientific">Candidatus Halobonum tyrrellensis G22</name>
    <dbReference type="NCBI Taxonomy" id="1324957"/>
    <lineage>
        <taxon>Archaea</taxon>
        <taxon>Methanobacteriati</taxon>
        <taxon>Methanobacteriota</taxon>
        <taxon>Stenosarchaea group</taxon>
        <taxon>Halobacteria</taxon>
        <taxon>Halobacteriales</taxon>
        <taxon>Haloferacaceae</taxon>
        <taxon>Candidatus Halobonum</taxon>
    </lineage>
</organism>
<dbReference type="AlphaFoldDB" id="V4GN83"/>
<reference evidence="1 2" key="1">
    <citation type="journal article" date="2013" name="Genome Announc.">
        <title>Draft Genome Sequence of 'Candidatus Halobonum tyrrellensis' Strain G22, Isolated from the Hypersaline Waters of Lake Tyrrell, Australia.</title>
        <authorList>
            <person name="Ugalde J.A."/>
            <person name="Narasingarao P."/>
            <person name="Kuo S."/>
            <person name="Podell S."/>
            <person name="Allen E.E."/>
        </authorList>
    </citation>
    <scope>NUCLEOTIDE SEQUENCE [LARGE SCALE GENOMIC DNA]</scope>
    <source>
        <strain evidence="1 2">G22</strain>
    </source>
</reference>
<dbReference type="EMBL" id="ASGZ01000070">
    <property type="protein sequence ID" value="ESP86831.1"/>
    <property type="molecule type" value="Genomic_DNA"/>
</dbReference>
<dbReference type="OrthoDB" id="335918at2157"/>
<evidence type="ECO:0000313" key="2">
    <source>
        <dbReference type="Proteomes" id="UP000017840"/>
    </source>
</evidence>
<dbReference type="RefSeq" id="WP_023395996.1">
    <property type="nucleotide sequence ID" value="NZ_ASGZ01000070.1"/>
</dbReference>
<evidence type="ECO:0000313" key="1">
    <source>
        <dbReference type="EMBL" id="ESP86831.1"/>
    </source>
</evidence>
<protein>
    <submittedName>
        <fullName evidence="1">Uncharacterized protein</fullName>
    </submittedName>
</protein>
<gene>
    <name evidence="1" type="ORF">K933_17147</name>
</gene>
<sequence>MSYTHATGKSKKDLVSYQSVRGADVKAIFEQITEVTPLKQLYSDFGRPETGGNSTSTIDDTVQFLHAIDFVERSDDRIVKPIEGQPFADLPFELRVLHHLKQQSGNQEHFMELHRLLAKQDAQFYDKELLVEEAKRELEYSFDWNTEKVQTWYNLVGPFGLVSVHDNQGILTSPSPRLVYDLLSAFMESEDGSNRVRDALNWIENRFCSCYAERGGSTPIVHRGLAETLSTMQYDDSLTLTSMSDTHKHVSIPTLQSKTTSSFELGERPTRPAYEYPLAAHRVEVAQ</sequence>
<dbReference type="Proteomes" id="UP000017840">
    <property type="component" value="Unassembled WGS sequence"/>
</dbReference>
<comment type="caution">
    <text evidence="1">The sequence shown here is derived from an EMBL/GenBank/DDBJ whole genome shotgun (WGS) entry which is preliminary data.</text>
</comment>
<keyword evidence="2" id="KW-1185">Reference proteome</keyword>
<proteinExistence type="predicted"/>
<dbReference type="STRING" id="1324957.K933_17147"/>